<keyword evidence="4" id="KW-1185">Reference proteome</keyword>
<dbReference type="Pfam" id="PF17032">
    <property type="entry name" value="Zn_ribbon_15"/>
    <property type="match status" value="1"/>
</dbReference>
<feature type="domain" description="Co-chaperone DjlA N-terminal" evidence="1">
    <location>
        <begin position="94"/>
        <end position="201"/>
    </location>
</feature>
<reference evidence="3 4" key="1">
    <citation type="submission" date="2019-02" db="EMBL/GenBank/DDBJ databases">
        <title>Deep-cultivation of Planctomycetes and their phenomic and genomic characterization uncovers novel biology.</title>
        <authorList>
            <person name="Wiegand S."/>
            <person name="Jogler M."/>
            <person name="Boedeker C."/>
            <person name="Pinto D."/>
            <person name="Vollmers J."/>
            <person name="Rivas-Marin E."/>
            <person name="Kohn T."/>
            <person name="Peeters S.H."/>
            <person name="Heuer A."/>
            <person name="Rast P."/>
            <person name="Oberbeckmann S."/>
            <person name="Bunk B."/>
            <person name="Jeske O."/>
            <person name="Meyerdierks A."/>
            <person name="Storesund J.E."/>
            <person name="Kallscheuer N."/>
            <person name="Luecker S."/>
            <person name="Lage O.M."/>
            <person name="Pohl T."/>
            <person name="Merkel B.J."/>
            <person name="Hornburger P."/>
            <person name="Mueller R.-W."/>
            <person name="Bruemmer F."/>
            <person name="Labrenz M."/>
            <person name="Spormann A.M."/>
            <person name="Op den Camp H."/>
            <person name="Overmann J."/>
            <person name="Amann R."/>
            <person name="Jetten M.S.M."/>
            <person name="Mascher T."/>
            <person name="Medema M.H."/>
            <person name="Devos D.P."/>
            <person name="Kaster A.-K."/>
            <person name="Ovreas L."/>
            <person name="Rohde M."/>
            <person name="Galperin M.Y."/>
            <person name="Jogler C."/>
        </authorList>
    </citation>
    <scope>NUCLEOTIDE SEQUENCE [LARGE SCALE GENOMIC DNA]</scope>
    <source>
        <strain evidence="3 4">Pla85_3_4</strain>
    </source>
</reference>
<dbReference type="AlphaFoldDB" id="A0A518DXV2"/>
<dbReference type="OrthoDB" id="1261251at2"/>
<sequence length="206" mass="23436">MLAFIIYGTRGMTSIKSAGSFYCPDCAGDRSYLHKQVRVWFTLYFIPLIPMHTAGEYIECDHCKTGYTPEVLSYDPVEAEQEFQERFYESLVRVMTLLCMADGGVNPVDRQVIRGMMQQIAGDPYDAMLEASEERLVSATPADFVSYLERMTPHLKQEEKATVVQVIWETANSGPLTPRREQMLQKVPEALELSTEDFQEIVSRIG</sequence>
<dbReference type="Proteomes" id="UP000317648">
    <property type="component" value="Chromosome"/>
</dbReference>
<dbReference type="InterPro" id="IPR007791">
    <property type="entry name" value="DjlA_N"/>
</dbReference>
<dbReference type="Pfam" id="PF05099">
    <property type="entry name" value="TerB"/>
    <property type="match status" value="1"/>
</dbReference>
<proteinExistence type="predicted"/>
<organism evidence="3 4">
    <name type="scientific">Lignipirellula cremea</name>
    <dbReference type="NCBI Taxonomy" id="2528010"/>
    <lineage>
        <taxon>Bacteria</taxon>
        <taxon>Pseudomonadati</taxon>
        <taxon>Planctomycetota</taxon>
        <taxon>Planctomycetia</taxon>
        <taxon>Pirellulales</taxon>
        <taxon>Pirellulaceae</taxon>
        <taxon>Lignipirellula</taxon>
    </lineage>
</organism>
<name>A0A518DXV2_9BACT</name>
<dbReference type="InterPro" id="IPR029024">
    <property type="entry name" value="TerB-like"/>
</dbReference>
<evidence type="ECO:0000259" key="1">
    <source>
        <dbReference type="Pfam" id="PF05099"/>
    </source>
</evidence>
<dbReference type="RefSeq" id="WP_145055284.1">
    <property type="nucleotide sequence ID" value="NZ_CP036433.1"/>
</dbReference>
<dbReference type="EMBL" id="CP036433">
    <property type="protein sequence ID" value="QDU96670.1"/>
    <property type="molecule type" value="Genomic_DNA"/>
</dbReference>
<dbReference type="InterPro" id="IPR031493">
    <property type="entry name" value="Zinc_ribbon_15"/>
</dbReference>
<dbReference type="Gene3D" id="1.10.3680.10">
    <property type="entry name" value="TerB-like"/>
    <property type="match status" value="1"/>
</dbReference>
<evidence type="ECO:0000313" key="4">
    <source>
        <dbReference type="Proteomes" id="UP000317648"/>
    </source>
</evidence>
<feature type="domain" description="Zinc-ribbon 15" evidence="2">
    <location>
        <begin position="22"/>
        <end position="69"/>
    </location>
</feature>
<dbReference type="KEGG" id="lcre:Pla8534_44910"/>
<accession>A0A518DXV2</accession>
<protein>
    <submittedName>
        <fullName evidence="3">Tellurite resistance protein TerB</fullName>
    </submittedName>
</protein>
<gene>
    <name evidence="3" type="ORF">Pla8534_44910</name>
</gene>
<dbReference type="SUPFAM" id="SSF158682">
    <property type="entry name" value="TerB-like"/>
    <property type="match status" value="1"/>
</dbReference>
<evidence type="ECO:0000259" key="2">
    <source>
        <dbReference type="Pfam" id="PF17032"/>
    </source>
</evidence>
<evidence type="ECO:0000313" key="3">
    <source>
        <dbReference type="EMBL" id="QDU96670.1"/>
    </source>
</evidence>